<dbReference type="CDD" id="cd05796">
    <property type="entry name" value="Ribosomal_P0_like"/>
    <property type="match status" value="1"/>
</dbReference>
<dbReference type="InterPro" id="IPR051742">
    <property type="entry name" value="Ribosome_Assembly_uL10"/>
</dbReference>
<dbReference type="Gene3D" id="3.90.105.20">
    <property type="match status" value="1"/>
</dbReference>
<evidence type="ECO:0000256" key="5">
    <source>
        <dbReference type="ARBA" id="ARBA00023242"/>
    </source>
</evidence>
<keyword evidence="5 6" id="KW-0539">Nucleus</keyword>
<feature type="domain" description="Large ribosomal subunit protein uL10-like insertion" evidence="8">
    <location>
        <begin position="131"/>
        <end position="211"/>
    </location>
</feature>
<dbReference type="GO" id="GO:0003723">
    <property type="term" value="F:RNA binding"/>
    <property type="evidence" value="ECO:0007669"/>
    <property type="project" value="TreeGrafter"/>
</dbReference>
<keyword evidence="9" id="KW-0689">Ribosomal protein</keyword>
<keyword evidence="9" id="KW-0687">Ribonucleoprotein</keyword>
<protein>
    <recommendedName>
        <fullName evidence="6">Ribosome assembly factor mrt4</fullName>
    </recommendedName>
</protein>
<evidence type="ECO:0000313" key="10">
    <source>
        <dbReference type="Proteomes" id="UP000650533"/>
    </source>
</evidence>
<evidence type="ECO:0000256" key="7">
    <source>
        <dbReference type="SAM" id="MobiDB-lite"/>
    </source>
</evidence>
<dbReference type="PANTHER" id="PTHR45841">
    <property type="entry name" value="MRNA TURNOVER PROTEIN 4 MRTO4"/>
    <property type="match status" value="1"/>
</dbReference>
<dbReference type="InterPro" id="IPR040637">
    <property type="entry name" value="Ribosomal_uL10-like_insert"/>
</dbReference>
<feature type="region of interest" description="Disordered" evidence="7">
    <location>
        <begin position="232"/>
        <end position="256"/>
    </location>
</feature>
<dbReference type="GeneID" id="67031361"/>
<dbReference type="FunFam" id="3.30.70.1730:FF:000005">
    <property type="entry name" value="Ribosome assembly factor mrt4"/>
    <property type="match status" value="1"/>
</dbReference>
<dbReference type="SUPFAM" id="SSF160369">
    <property type="entry name" value="Ribosomal protein L10-like"/>
    <property type="match status" value="1"/>
</dbReference>
<comment type="subcellular location">
    <subcellularLocation>
        <location evidence="6">Cytoplasm</location>
    </subcellularLocation>
    <subcellularLocation>
        <location evidence="6">Nucleus</location>
        <location evidence="6">Nucleolus</location>
    </subcellularLocation>
</comment>
<dbReference type="InterPro" id="IPR043141">
    <property type="entry name" value="Ribosomal_uL10-like_sf"/>
</dbReference>
<comment type="subunit">
    <text evidence="3 6">Associates with the pre-60S ribosomal particle.</text>
</comment>
<dbReference type="Pfam" id="PF00466">
    <property type="entry name" value="Ribosomal_L10"/>
    <property type="match status" value="1"/>
</dbReference>
<dbReference type="GO" id="GO:0000027">
    <property type="term" value="P:ribosomal large subunit assembly"/>
    <property type="evidence" value="ECO:0007669"/>
    <property type="project" value="InterPro"/>
</dbReference>
<dbReference type="PANTHER" id="PTHR45841:SF1">
    <property type="entry name" value="MRNA TURNOVER PROTEIN 4 HOMOLOG"/>
    <property type="match status" value="1"/>
</dbReference>
<evidence type="ECO:0000256" key="2">
    <source>
        <dbReference type="ARBA" id="ARBA00008889"/>
    </source>
</evidence>
<reference evidence="9" key="1">
    <citation type="submission" date="2020-05" db="EMBL/GenBank/DDBJ databases">
        <title>Evolutionary and genomic comparisons of hybrid uninucleate and nonhybrid Rhizoctonia fungi.</title>
        <authorList>
            <person name="Li C."/>
            <person name="Chen X."/>
        </authorList>
    </citation>
    <scope>NUCLEOTIDE SEQUENCE</scope>
    <source>
        <strain evidence="9">AG-1 IA</strain>
    </source>
</reference>
<dbReference type="AlphaFoldDB" id="A0A8H8NWP6"/>
<dbReference type="GO" id="GO:0005730">
    <property type="term" value="C:nucleolus"/>
    <property type="evidence" value="ECO:0007669"/>
    <property type="project" value="UniProtKB-SubCell"/>
</dbReference>
<dbReference type="Proteomes" id="UP000650533">
    <property type="component" value="Chromosome 5"/>
</dbReference>
<dbReference type="FunFam" id="3.90.105.20:FF:000003">
    <property type="entry name" value="Ribosome assembly factor mrt4"/>
    <property type="match status" value="1"/>
</dbReference>
<keyword evidence="4 6" id="KW-0963">Cytoplasm</keyword>
<dbReference type="InterPro" id="IPR001790">
    <property type="entry name" value="Ribosomal_uL10"/>
</dbReference>
<evidence type="ECO:0000256" key="3">
    <source>
        <dbReference type="ARBA" id="ARBA00011117"/>
    </source>
</evidence>
<evidence type="ECO:0000256" key="4">
    <source>
        <dbReference type="ARBA" id="ARBA00022490"/>
    </source>
</evidence>
<dbReference type="Gene3D" id="3.30.70.1730">
    <property type="match status" value="1"/>
</dbReference>
<evidence type="ECO:0000313" key="9">
    <source>
        <dbReference type="EMBL" id="QRW20107.1"/>
    </source>
</evidence>
<dbReference type="KEGG" id="rsx:RhiXN_09082"/>
<dbReference type="GO" id="GO:0005840">
    <property type="term" value="C:ribosome"/>
    <property type="evidence" value="ECO:0007669"/>
    <property type="project" value="UniProtKB-KW"/>
</dbReference>
<comment type="similarity">
    <text evidence="2 6">Belongs to the universal ribosomal protein uL10 family.</text>
</comment>
<organism evidence="9 10">
    <name type="scientific">Rhizoctonia solani</name>
    <dbReference type="NCBI Taxonomy" id="456999"/>
    <lineage>
        <taxon>Eukaryota</taxon>
        <taxon>Fungi</taxon>
        <taxon>Dikarya</taxon>
        <taxon>Basidiomycota</taxon>
        <taxon>Agaricomycotina</taxon>
        <taxon>Agaricomycetes</taxon>
        <taxon>Cantharellales</taxon>
        <taxon>Ceratobasidiaceae</taxon>
        <taxon>Rhizoctonia</taxon>
    </lineage>
</organism>
<accession>A0A8H8NWP6</accession>
<dbReference type="RefSeq" id="XP_043180344.1">
    <property type="nucleotide sequence ID" value="XM_043328898.1"/>
</dbReference>
<name>A0A8H8NWP6_9AGAM</name>
<proteinExistence type="inferred from homology"/>
<keyword evidence="6" id="KW-0690">Ribosome biogenesis</keyword>
<dbReference type="Pfam" id="PF17777">
    <property type="entry name" value="RL10P_insert"/>
    <property type="match status" value="1"/>
</dbReference>
<sequence>MPRSKRSKVVSLTKTEKKTKAHKEELISQSTARKIRENAQKWKYAWVFSVGDMRNAALKDIRTQWKGTGRMFCARNTVMVKAIGSTPEEEVRPGLHVVTKYIHSGAGIFFTDWDPKETLEWFKDYKKPDFARAGNVATREVVLPEGPVCDQTPSPDPPTPLAHALEPRLRQLGLSTRLVRGVPTISAPHVVCKDGQQLTAEQAALLRLLGIQMTEFRIKCICWWGEEEGLTELEADTQAASGGEDEGESENDDMDS</sequence>
<gene>
    <name evidence="9" type="ORF">RhiXN_09082</name>
</gene>
<comment type="function">
    <text evidence="1 6">Component of the ribosome assembly machinery. Nuclear paralog of the ribosomal protein P0, it binds pre-60S subunits at an early stage of assembly in the nucleolus, and is replaced by P0 in cytoplasmic pre-60S subunits and mature 80S ribosomes.</text>
</comment>
<feature type="compositionally biased region" description="Acidic residues" evidence="7">
    <location>
        <begin position="243"/>
        <end position="256"/>
    </location>
</feature>
<dbReference type="GO" id="GO:0000956">
    <property type="term" value="P:nuclear-transcribed mRNA catabolic process"/>
    <property type="evidence" value="ECO:0007669"/>
    <property type="project" value="TreeGrafter"/>
</dbReference>
<dbReference type="GO" id="GO:0030687">
    <property type="term" value="C:preribosome, large subunit precursor"/>
    <property type="evidence" value="ECO:0007669"/>
    <property type="project" value="TreeGrafter"/>
</dbReference>
<evidence type="ECO:0000259" key="8">
    <source>
        <dbReference type="Pfam" id="PF17777"/>
    </source>
</evidence>
<evidence type="ECO:0000256" key="6">
    <source>
        <dbReference type="RuleBase" id="RU364039"/>
    </source>
</evidence>
<dbReference type="EMBL" id="CP059662">
    <property type="protein sequence ID" value="QRW20107.1"/>
    <property type="molecule type" value="Genomic_DNA"/>
</dbReference>
<dbReference type="GO" id="GO:0006364">
    <property type="term" value="P:rRNA processing"/>
    <property type="evidence" value="ECO:0007669"/>
    <property type="project" value="TreeGrafter"/>
</dbReference>
<dbReference type="GO" id="GO:0005737">
    <property type="term" value="C:cytoplasm"/>
    <property type="evidence" value="ECO:0007669"/>
    <property type="project" value="UniProtKB-SubCell"/>
</dbReference>
<dbReference type="InterPro" id="IPR033867">
    <property type="entry name" value="Mrt4"/>
</dbReference>
<dbReference type="InterPro" id="IPR043164">
    <property type="entry name" value="Ribosomal_uL10-like_insert_sf"/>
</dbReference>
<evidence type="ECO:0000256" key="1">
    <source>
        <dbReference type="ARBA" id="ARBA00004046"/>
    </source>
</evidence>